<dbReference type="Pfam" id="PF01431">
    <property type="entry name" value="Peptidase_M13"/>
    <property type="match status" value="1"/>
</dbReference>
<dbReference type="GO" id="GO:0004222">
    <property type="term" value="F:metalloendopeptidase activity"/>
    <property type="evidence" value="ECO:0007669"/>
    <property type="project" value="InterPro"/>
</dbReference>
<evidence type="ECO:0000256" key="5">
    <source>
        <dbReference type="ARBA" id="ARBA00022801"/>
    </source>
</evidence>
<feature type="domain" description="Peptidase M13 C-terminal" evidence="9">
    <location>
        <begin position="472"/>
        <end position="674"/>
    </location>
</feature>
<dbReference type="Gene3D" id="1.10.1380.10">
    <property type="entry name" value="Neutral endopeptidase , domain2"/>
    <property type="match status" value="1"/>
</dbReference>
<evidence type="ECO:0000256" key="8">
    <source>
        <dbReference type="SAM" id="SignalP"/>
    </source>
</evidence>
<dbReference type="PANTHER" id="PTHR11733:SF167">
    <property type="entry name" value="FI17812P1-RELATED"/>
    <property type="match status" value="1"/>
</dbReference>
<dbReference type="Gene3D" id="3.40.390.10">
    <property type="entry name" value="Collagenase (Catalytic Domain)"/>
    <property type="match status" value="1"/>
</dbReference>
<dbReference type="GO" id="GO:0005886">
    <property type="term" value="C:plasma membrane"/>
    <property type="evidence" value="ECO:0007669"/>
    <property type="project" value="TreeGrafter"/>
</dbReference>
<dbReference type="InterPro" id="IPR018497">
    <property type="entry name" value="Peptidase_M13_C"/>
</dbReference>
<comment type="similarity">
    <text evidence="2">Belongs to the peptidase M13 family.</text>
</comment>
<feature type="chain" id="PRO_5040874324" evidence="8">
    <location>
        <begin position="25"/>
        <end position="677"/>
    </location>
</feature>
<dbReference type="InterPro" id="IPR008753">
    <property type="entry name" value="Peptidase_M13_N"/>
</dbReference>
<dbReference type="InterPro" id="IPR024079">
    <property type="entry name" value="MetalloPept_cat_dom_sf"/>
</dbReference>
<dbReference type="EMBL" id="JAMLDX010000002">
    <property type="protein sequence ID" value="MCP3729325.1"/>
    <property type="molecule type" value="Genomic_DNA"/>
</dbReference>
<comment type="caution">
    <text evidence="11">The sequence shown here is derived from an EMBL/GenBank/DDBJ whole genome shotgun (WGS) entry which is preliminary data.</text>
</comment>
<accession>A0A9X2KK22</accession>
<keyword evidence="12" id="KW-1185">Reference proteome</keyword>
<evidence type="ECO:0000256" key="2">
    <source>
        <dbReference type="ARBA" id="ARBA00007357"/>
    </source>
</evidence>
<dbReference type="RefSeq" id="WP_254291322.1">
    <property type="nucleotide sequence ID" value="NZ_JAMLDX010000002.1"/>
</dbReference>
<keyword evidence="6" id="KW-0862">Zinc</keyword>
<feature type="domain" description="Peptidase M13 N-terminal" evidence="10">
    <location>
        <begin position="47"/>
        <end position="420"/>
    </location>
</feature>
<dbReference type="Proteomes" id="UP001139451">
    <property type="component" value="Unassembled WGS sequence"/>
</dbReference>
<dbReference type="SUPFAM" id="SSF55486">
    <property type="entry name" value="Metalloproteases ('zincins'), catalytic domain"/>
    <property type="match status" value="1"/>
</dbReference>
<name>A0A9X2KK22_9SPHN</name>
<dbReference type="PROSITE" id="PS51885">
    <property type="entry name" value="NEPRILYSIN"/>
    <property type="match status" value="1"/>
</dbReference>
<organism evidence="11 12">
    <name type="scientific">Sphingomonas tagetis</name>
    <dbReference type="NCBI Taxonomy" id="2949092"/>
    <lineage>
        <taxon>Bacteria</taxon>
        <taxon>Pseudomonadati</taxon>
        <taxon>Pseudomonadota</taxon>
        <taxon>Alphaproteobacteria</taxon>
        <taxon>Sphingomonadales</taxon>
        <taxon>Sphingomonadaceae</taxon>
        <taxon>Sphingomonas</taxon>
    </lineage>
</organism>
<evidence type="ECO:0000313" key="11">
    <source>
        <dbReference type="EMBL" id="MCP3729325.1"/>
    </source>
</evidence>
<dbReference type="PRINTS" id="PR00786">
    <property type="entry name" value="NEPRILYSIN"/>
</dbReference>
<dbReference type="InterPro" id="IPR000718">
    <property type="entry name" value="Peptidase_M13"/>
</dbReference>
<evidence type="ECO:0000256" key="7">
    <source>
        <dbReference type="ARBA" id="ARBA00023049"/>
    </source>
</evidence>
<proteinExistence type="inferred from homology"/>
<dbReference type="CDD" id="cd08662">
    <property type="entry name" value="M13"/>
    <property type="match status" value="1"/>
</dbReference>
<evidence type="ECO:0000259" key="9">
    <source>
        <dbReference type="Pfam" id="PF01431"/>
    </source>
</evidence>
<dbReference type="InterPro" id="IPR042089">
    <property type="entry name" value="Peptidase_M13_dom_2"/>
</dbReference>
<gene>
    <name evidence="11" type="ORF">M9978_02690</name>
</gene>
<keyword evidence="8" id="KW-0732">Signal</keyword>
<evidence type="ECO:0000256" key="6">
    <source>
        <dbReference type="ARBA" id="ARBA00022833"/>
    </source>
</evidence>
<evidence type="ECO:0000256" key="3">
    <source>
        <dbReference type="ARBA" id="ARBA00022670"/>
    </source>
</evidence>
<dbReference type="GO" id="GO:0016485">
    <property type="term" value="P:protein processing"/>
    <property type="evidence" value="ECO:0007669"/>
    <property type="project" value="TreeGrafter"/>
</dbReference>
<protein>
    <submittedName>
        <fullName evidence="11">M13 family metallopeptidase</fullName>
    </submittedName>
</protein>
<keyword evidence="7" id="KW-0482">Metalloprotease</keyword>
<dbReference type="GO" id="GO:0046872">
    <property type="term" value="F:metal ion binding"/>
    <property type="evidence" value="ECO:0007669"/>
    <property type="project" value="UniProtKB-KW"/>
</dbReference>
<evidence type="ECO:0000259" key="10">
    <source>
        <dbReference type="Pfam" id="PF05649"/>
    </source>
</evidence>
<comment type="cofactor">
    <cofactor evidence="1">
        <name>Zn(2+)</name>
        <dbReference type="ChEBI" id="CHEBI:29105"/>
    </cofactor>
</comment>
<sequence length="677" mass="73770">MKINVLARLALGAAALSLTVPALSQTAGPKYGGFGVDLAAQDKGVKPGDDFWAYVNGSWAKNTPIAPDRSSAGASVKLADGAEVAVRAILDDMAKNPGQFGAKGKQIGDLYASWMDEAAIEKRGTAPLKPYLAKIAAANDRVKLQALFVEQGYASPVNIGIIPDLANPTQYTAIAGQGTLGMARDYYLLEGAKYDGFRAAYRAYIAKVLTLAGIGDAAAKADKIVAFETAMAKVHWTPEQNRNIPALYKPMDRAGMAKLAPQFDWPTMMKLSGLEAMPMMIMGNDTALAALGKQFAEVPVSTWQDWMTFHFISSSAPYLPKAFDDASFDFFQKTLAGTPQKRERWKRGIQLVNGALGESVGQIYVARHYPPESSAQMGELIADLRASLDERLKGNQWMDAVTKEKALAKLAAFDPRVGHPTKWIDYSAMKISRGDLLGNIMASQDWGWKYQLSQLGKPVDRTLWAMTPQTVNAYYSPLTNQITFPAAILQAPFFDPKADAAVNYGAIGAVIGHEIGHGFDDQGSQFGPDGKFANWWTPEAKAAFGKRTAVLVEQFGGYEPIPGTRINGKLTLGENIGDLGGIEMAYGAYQRYQAKHGKAPVIGGLTGDQRFFLAYAQAWQTKVREDAERSRLLTDTHSPAKYRVNGIVRNVDAWYAAFDVKPGDKLYLPPEQRVKIW</sequence>
<keyword evidence="3" id="KW-0645">Protease</keyword>
<dbReference type="AlphaFoldDB" id="A0A9X2KK22"/>
<evidence type="ECO:0000256" key="1">
    <source>
        <dbReference type="ARBA" id="ARBA00001947"/>
    </source>
</evidence>
<evidence type="ECO:0000256" key="4">
    <source>
        <dbReference type="ARBA" id="ARBA00022723"/>
    </source>
</evidence>
<dbReference type="Pfam" id="PF05649">
    <property type="entry name" value="Peptidase_M13_N"/>
    <property type="match status" value="1"/>
</dbReference>
<keyword evidence="5" id="KW-0378">Hydrolase</keyword>
<feature type="signal peptide" evidence="8">
    <location>
        <begin position="1"/>
        <end position="24"/>
    </location>
</feature>
<dbReference type="PANTHER" id="PTHR11733">
    <property type="entry name" value="ZINC METALLOPROTEASE FAMILY M13 NEPRILYSIN-RELATED"/>
    <property type="match status" value="1"/>
</dbReference>
<keyword evidence="4" id="KW-0479">Metal-binding</keyword>
<evidence type="ECO:0000313" key="12">
    <source>
        <dbReference type="Proteomes" id="UP001139451"/>
    </source>
</evidence>
<reference evidence="11" key="1">
    <citation type="submission" date="2022-05" db="EMBL/GenBank/DDBJ databases">
        <title>Sphingomonas sp. strain MG17 Genome sequencing and assembly.</title>
        <authorList>
            <person name="Kim I."/>
        </authorList>
    </citation>
    <scope>NUCLEOTIDE SEQUENCE</scope>
    <source>
        <strain evidence="11">MG17</strain>
    </source>
</reference>